<evidence type="ECO:0000256" key="6">
    <source>
        <dbReference type="SAM" id="Phobius"/>
    </source>
</evidence>
<organism evidence="8 9">
    <name type="scientific">Mytilus edulis</name>
    <name type="common">Blue mussel</name>
    <dbReference type="NCBI Taxonomy" id="6550"/>
    <lineage>
        <taxon>Eukaryota</taxon>
        <taxon>Metazoa</taxon>
        <taxon>Spiralia</taxon>
        <taxon>Lophotrochozoa</taxon>
        <taxon>Mollusca</taxon>
        <taxon>Bivalvia</taxon>
        <taxon>Autobranchia</taxon>
        <taxon>Pteriomorphia</taxon>
        <taxon>Mytilida</taxon>
        <taxon>Mytiloidea</taxon>
        <taxon>Mytilidae</taxon>
        <taxon>Mytilinae</taxon>
        <taxon>Mytilus</taxon>
    </lineage>
</organism>
<dbReference type="SUPFAM" id="SSF57850">
    <property type="entry name" value="RING/U-box"/>
    <property type="match status" value="1"/>
</dbReference>
<dbReference type="PROSITE" id="PS50089">
    <property type="entry name" value="ZF_RING_2"/>
    <property type="match status" value="1"/>
</dbReference>
<comment type="caution">
    <text evidence="8">The sequence shown here is derived from an EMBL/GenBank/DDBJ whole genome shotgun (WGS) entry which is preliminary data.</text>
</comment>
<keyword evidence="3" id="KW-0862">Zinc</keyword>
<dbReference type="PANTHER" id="PTHR25462">
    <property type="entry name" value="BONUS, ISOFORM C-RELATED"/>
    <property type="match status" value="1"/>
</dbReference>
<feature type="transmembrane region" description="Helical" evidence="6">
    <location>
        <begin position="440"/>
        <end position="462"/>
    </location>
</feature>
<accession>A0A8S3QX42</accession>
<dbReference type="GO" id="GO:0008270">
    <property type="term" value="F:zinc ion binding"/>
    <property type="evidence" value="ECO:0007669"/>
    <property type="project" value="UniProtKB-KW"/>
</dbReference>
<dbReference type="Pfam" id="PF13445">
    <property type="entry name" value="zf-RING_UBOX"/>
    <property type="match status" value="1"/>
</dbReference>
<keyword evidence="6" id="KW-0472">Membrane</keyword>
<feature type="compositionally biased region" description="Polar residues" evidence="5">
    <location>
        <begin position="150"/>
        <end position="160"/>
    </location>
</feature>
<dbReference type="InterPro" id="IPR017907">
    <property type="entry name" value="Znf_RING_CS"/>
</dbReference>
<name>A0A8S3QX42_MYTED</name>
<keyword evidence="9" id="KW-1185">Reference proteome</keyword>
<dbReference type="SUPFAM" id="SSF63829">
    <property type="entry name" value="Calcium-dependent phosphotriesterase"/>
    <property type="match status" value="1"/>
</dbReference>
<keyword evidence="6" id="KW-1133">Transmembrane helix</keyword>
<evidence type="ECO:0000256" key="4">
    <source>
        <dbReference type="PROSITE-ProRule" id="PRU00175"/>
    </source>
</evidence>
<keyword evidence="1" id="KW-0479">Metal-binding</keyword>
<feature type="compositionally biased region" description="Basic and acidic residues" evidence="5">
    <location>
        <begin position="138"/>
        <end position="148"/>
    </location>
</feature>
<keyword evidence="2 4" id="KW-0863">Zinc-finger</keyword>
<dbReference type="EMBL" id="CAJPWZ010000863">
    <property type="protein sequence ID" value="CAG2201694.1"/>
    <property type="molecule type" value="Genomic_DNA"/>
</dbReference>
<dbReference type="InterPro" id="IPR027370">
    <property type="entry name" value="Znf-RING_euk"/>
</dbReference>
<dbReference type="PROSITE" id="PS00518">
    <property type="entry name" value="ZF_RING_1"/>
    <property type="match status" value="1"/>
</dbReference>
<evidence type="ECO:0000256" key="5">
    <source>
        <dbReference type="SAM" id="MobiDB-lite"/>
    </source>
</evidence>
<feature type="transmembrane region" description="Helical" evidence="6">
    <location>
        <begin position="581"/>
        <end position="599"/>
    </location>
</feature>
<sequence length="609" mass="67243">MAQAVEKELICPICADYFTSPKGLPCLHTFCRDCLKSHIMSQINKGQFSCPMCRTSVLAPEEKPRSEWVDIFPTNHHVVSIMDIVVPNFEPIYCKICKERGLRHKAVKHCKLCVEDFCLECARLHNLFNATKTHSLSEIENKQRKPDTRPSASKTPDQSSKINYDNYIIKVKFKGSIDLKTDHGDEPSFITSLIFLEDDRIVAADNCNYKIKLFESEGKFVSEICQVRPFGLTLIHQTYIASTEAGYIKFFHVYPNKIKIEKTYNAEWKIYTPHAVPVSNALRGLHYCNGQFVVCSGDDLDKHVTVLDANGKNQHRVWKKDGFRGNMFKDPWYCKLSDNLEDIYISDGTGVFGSVKCVSSHGQEKWEYSCQMPRAIDIIGNHVCVADWREDEIKVLTKDGKFVKTLLNKEDGIRRPQAIAVNHSGDKLIVANSPPYSREVVVISTNCVLIFLVYIPECLSVMSLSSHPANIMKATLAVVAVLGLFALNCVSADGYGNGGGYMKGGWSGYGNQGYGMGGYQGYGKSGGYHGYSGYGKKGGYVDEITHYQPLPVYGGAIAGPYAGGYGGDLAGGIGGGMDGGLFGQGGGLLMFFVLLLLLSNNNGNGLFGR</sequence>
<reference evidence="8" key="1">
    <citation type="submission" date="2021-03" db="EMBL/GenBank/DDBJ databases">
        <authorList>
            <person name="Bekaert M."/>
        </authorList>
    </citation>
    <scope>NUCLEOTIDE SEQUENCE</scope>
</reference>
<dbReference type="Gene3D" id="3.30.40.10">
    <property type="entry name" value="Zinc/RING finger domain, C3HC4 (zinc finger)"/>
    <property type="match status" value="1"/>
</dbReference>
<evidence type="ECO:0000256" key="1">
    <source>
        <dbReference type="ARBA" id="ARBA00022723"/>
    </source>
</evidence>
<evidence type="ECO:0000256" key="2">
    <source>
        <dbReference type="ARBA" id="ARBA00022771"/>
    </source>
</evidence>
<evidence type="ECO:0000313" key="8">
    <source>
        <dbReference type="EMBL" id="CAG2201694.1"/>
    </source>
</evidence>
<dbReference type="Gene3D" id="2.120.10.30">
    <property type="entry name" value="TolB, C-terminal domain"/>
    <property type="match status" value="1"/>
</dbReference>
<dbReference type="InterPro" id="IPR047153">
    <property type="entry name" value="TRIM45/56/19-like"/>
</dbReference>
<evidence type="ECO:0000259" key="7">
    <source>
        <dbReference type="PROSITE" id="PS50089"/>
    </source>
</evidence>
<dbReference type="PANTHER" id="PTHR25462:SF296">
    <property type="entry name" value="MEIOTIC P26, ISOFORM F"/>
    <property type="match status" value="1"/>
</dbReference>
<proteinExistence type="predicted"/>
<dbReference type="OrthoDB" id="1630758at2759"/>
<dbReference type="Proteomes" id="UP000683360">
    <property type="component" value="Unassembled WGS sequence"/>
</dbReference>
<protein>
    <recommendedName>
        <fullName evidence="7">RING-type domain-containing protein</fullName>
    </recommendedName>
</protein>
<feature type="domain" description="RING-type" evidence="7">
    <location>
        <begin position="11"/>
        <end position="54"/>
    </location>
</feature>
<dbReference type="AlphaFoldDB" id="A0A8S3QX42"/>
<evidence type="ECO:0000313" key="9">
    <source>
        <dbReference type="Proteomes" id="UP000683360"/>
    </source>
</evidence>
<dbReference type="InterPro" id="IPR013083">
    <property type="entry name" value="Znf_RING/FYVE/PHD"/>
</dbReference>
<dbReference type="InterPro" id="IPR011042">
    <property type="entry name" value="6-blade_b-propeller_TolB-like"/>
</dbReference>
<feature type="transmembrane region" description="Helical" evidence="6">
    <location>
        <begin position="474"/>
        <end position="496"/>
    </location>
</feature>
<evidence type="ECO:0000256" key="3">
    <source>
        <dbReference type="ARBA" id="ARBA00022833"/>
    </source>
</evidence>
<dbReference type="InterPro" id="IPR001841">
    <property type="entry name" value="Znf_RING"/>
</dbReference>
<dbReference type="SMART" id="SM00184">
    <property type="entry name" value="RING"/>
    <property type="match status" value="1"/>
</dbReference>
<gene>
    <name evidence="8" type="ORF">MEDL_16342</name>
</gene>
<feature type="region of interest" description="Disordered" evidence="5">
    <location>
        <begin position="138"/>
        <end position="160"/>
    </location>
</feature>
<keyword evidence="6" id="KW-0812">Transmembrane</keyword>